<protein>
    <submittedName>
        <fullName evidence="2">ABC transporter permease</fullName>
    </submittedName>
</protein>
<dbReference type="AlphaFoldDB" id="A0A3A1V218"/>
<keyword evidence="3" id="KW-1185">Reference proteome</keyword>
<feature type="transmembrane region" description="Helical" evidence="1">
    <location>
        <begin position="135"/>
        <end position="156"/>
    </location>
</feature>
<dbReference type="OrthoDB" id="2447941at2"/>
<feature type="transmembrane region" description="Helical" evidence="1">
    <location>
        <begin position="383"/>
        <end position="399"/>
    </location>
</feature>
<feature type="transmembrane region" description="Helical" evidence="1">
    <location>
        <begin position="59"/>
        <end position="76"/>
    </location>
</feature>
<dbReference type="RefSeq" id="WP_119599812.1">
    <property type="nucleotide sequence ID" value="NZ_QXQA01000006.1"/>
</dbReference>
<feature type="transmembrane region" description="Helical" evidence="1">
    <location>
        <begin position="308"/>
        <end position="330"/>
    </location>
</feature>
<evidence type="ECO:0000256" key="1">
    <source>
        <dbReference type="SAM" id="Phobius"/>
    </source>
</evidence>
<proteinExistence type="predicted"/>
<dbReference type="Pfam" id="PF05975">
    <property type="entry name" value="EcsB"/>
    <property type="match status" value="1"/>
</dbReference>
<evidence type="ECO:0000313" key="2">
    <source>
        <dbReference type="EMBL" id="RIX52603.1"/>
    </source>
</evidence>
<accession>A0A3A1V218</accession>
<organism evidence="2 3">
    <name type="scientific">Paenibacillus nanensis</name>
    <dbReference type="NCBI Taxonomy" id="393251"/>
    <lineage>
        <taxon>Bacteria</taxon>
        <taxon>Bacillati</taxon>
        <taxon>Bacillota</taxon>
        <taxon>Bacilli</taxon>
        <taxon>Bacillales</taxon>
        <taxon>Paenibacillaceae</taxon>
        <taxon>Paenibacillus</taxon>
    </lineage>
</organism>
<keyword evidence="1" id="KW-0472">Membrane</keyword>
<dbReference type="InterPro" id="IPR010288">
    <property type="entry name" value="EcsB_ABC"/>
</dbReference>
<sequence length="415" mass="46700">MEAGNRLDALWRERAKAFRKETIPYLRYMGQSGFPTFLSLLFIASAISYFQLIRNMPPNFPIVWVGIAALTPVLAWSPMRTYLAPADVVYLMPRESDMGSYLNRSMRSSFMKAFLLAAVVFLIYLPIYRQGDSEVSPWLLAIGAIALKAANTAGAWQERRMAADGARLLCRLLRWALTGAALAAWLTALWWQAAGFTLLCGLLVFICLKLPMKFRINWDRLITEEAAVRRHYYVFFGLFIDVPVMSPGVTRRPYLAWMLPRISFANRHTFVYLYSAALFRSEIGGILVRIVLLGGLICYMAADYASWSGWGAALAYGLSAVIYGVQLSGLRSVHRHSVWKHVYPLPDAQQHEQLMRVDRSALWSGLLLLWLPAALPLLAAGIYQPPALMLVAALGYALTRPARLRKKLKAEADED</sequence>
<dbReference type="GO" id="GO:0016020">
    <property type="term" value="C:membrane"/>
    <property type="evidence" value="ECO:0007669"/>
    <property type="project" value="InterPro"/>
</dbReference>
<feature type="transmembrane region" description="Helical" evidence="1">
    <location>
        <begin position="110"/>
        <end position="129"/>
    </location>
</feature>
<comment type="caution">
    <text evidence="2">The sequence shown here is derived from an EMBL/GenBank/DDBJ whole genome shotgun (WGS) entry which is preliminary data.</text>
</comment>
<feature type="transmembrane region" description="Helical" evidence="1">
    <location>
        <begin position="193"/>
        <end position="211"/>
    </location>
</feature>
<feature type="transmembrane region" description="Helical" evidence="1">
    <location>
        <begin position="232"/>
        <end position="249"/>
    </location>
</feature>
<dbReference type="EMBL" id="QXQA01000006">
    <property type="protein sequence ID" value="RIX52603.1"/>
    <property type="molecule type" value="Genomic_DNA"/>
</dbReference>
<keyword evidence="1" id="KW-0812">Transmembrane</keyword>
<keyword evidence="1" id="KW-1133">Transmembrane helix</keyword>
<gene>
    <name evidence="2" type="ORF">D3P08_11300</name>
</gene>
<feature type="transmembrane region" description="Helical" evidence="1">
    <location>
        <begin position="34"/>
        <end position="53"/>
    </location>
</feature>
<evidence type="ECO:0000313" key="3">
    <source>
        <dbReference type="Proteomes" id="UP000266482"/>
    </source>
</evidence>
<reference evidence="2 3" key="1">
    <citation type="submission" date="2018-09" db="EMBL/GenBank/DDBJ databases">
        <title>Paenibacillus aracenensis nov. sp. isolated from a cave in southern Spain.</title>
        <authorList>
            <person name="Jurado V."/>
            <person name="Gutierrez-Patricio S."/>
            <person name="Gonzalez-Pimentel J.L."/>
            <person name="Miller A.Z."/>
            <person name="Laiz L."/>
            <person name="Saiz-Jimenez C."/>
        </authorList>
    </citation>
    <scope>NUCLEOTIDE SEQUENCE [LARGE SCALE GENOMIC DNA]</scope>
    <source>
        <strain evidence="2 3">DSM 22867</strain>
    </source>
</reference>
<dbReference type="Proteomes" id="UP000266482">
    <property type="component" value="Unassembled WGS sequence"/>
</dbReference>
<dbReference type="PIRSF" id="PIRSF037259">
    <property type="entry name" value="EcsB_ABC"/>
    <property type="match status" value="1"/>
</dbReference>
<name>A0A3A1V218_9BACL</name>